<dbReference type="PANTHER" id="PTHR33731">
    <property type="entry name" value="PROTEIN, PUTATIVE-RELATED"/>
    <property type="match status" value="1"/>
</dbReference>
<evidence type="ECO:0000256" key="1">
    <source>
        <dbReference type="SAM" id="SignalP"/>
    </source>
</evidence>
<evidence type="ECO:0000313" key="3">
    <source>
        <dbReference type="Proteomes" id="UP001187192"/>
    </source>
</evidence>
<evidence type="ECO:0000313" key="2">
    <source>
        <dbReference type="EMBL" id="GMN37411.1"/>
    </source>
</evidence>
<feature type="signal peptide" evidence="1">
    <location>
        <begin position="1"/>
        <end position="20"/>
    </location>
</feature>
<organism evidence="2 3">
    <name type="scientific">Ficus carica</name>
    <name type="common">Common fig</name>
    <dbReference type="NCBI Taxonomy" id="3494"/>
    <lineage>
        <taxon>Eukaryota</taxon>
        <taxon>Viridiplantae</taxon>
        <taxon>Streptophyta</taxon>
        <taxon>Embryophyta</taxon>
        <taxon>Tracheophyta</taxon>
        <taxon>Spermatophyta</taxon>
        <taxon>Magnoliopsida</taxon>
        <taxon>eudicotyledons</taxon>
        <taxon>Gunneridae</taxon>
        <taxon>Pentapetalae</taxon>
        <taxon>rosids</taxon>
        <taxon>fabids</taxon>
        <taxon>Rosales</taxon>
        <taxon>Moraceae</taxon>
        <taxon>Ficeae</taxon>
        <taxon>Ficus</taxon>
    </lineage>
</organism>
<dbReference type="InterPro" id="IPR024489">
    <property type="entry name" value="Organ_specific_prot"/>
</dbReference>
<dbReference type="PANTHER" id="PTHR33731:SF2">
    <property type="entry name" value="ORGAN-SPECIFIC PROTEIN S2-LIKE"/>
    <property type="match status" value="1"/>
</dbReference>
<accession>A0AA88A4Z0</accession>
<keyword evidence="1" id="KW-0732">Signal</keyword>
<reference evidence="2" key="1">
    <citation type="submission" date="2023-07" db="EMBL/GenBank/DDBJ databases">
        <title>draft genome sequence of fig (Ficus carica).</title>
        <authorList>
            <person name="Takahashi T."/>
            <person name="Nishimura K."/>
        </authorList>
    </citation>
    <scope>NUCLEOTIDE SEQUENCE</scope>
</reference>
<name>A0AA88A4Z0_FICCA</name>
<feature type="chain" id="PRO_5041734182" description="Organ specific protein" evidence="1">
    <location>
        <begin position="21"/>
        <end position="135"/>
    </location>
</feature>
<gene>
    <name evidence="2" type="ORF">TIFTF001_006791</name>
</gene>
<dbReference type="Proteomes" id="UP001187192">
    <property type="component" value="Unassembled WGS sequence"/>
</dbReference>
<dbReference type="PROSITE" id="PS51257">
    <property type="entry name" value="PROKAR_LIPOPROTEIN"/>
    <property type="match status" value="1"/>
</dbReference>
<proteinExistence type="predicted"/>
<dbReference type="Pfam" id="PF10950">
    <property type="entry name" value="Organ_specific"/>
    <property type="match status" value="1"/>
</dbReference>
<dbReference type="AlphaFoldDB" id="A0AA88A4Z0"/>
<comment type="caution">
    <text evidence="2">The sequence shown here is derived from an EMBL/GenBank/DDBJ whole genome shotgun (WGS) entry which is preliminary data.</text>
</comment>
<keyword evidence="3" id="KW-1185">Reference proteome</keyword>
<dbReference type="EMBL" id="BTGU01000007">
    <property type="protein sequence ID" value="GMN37411.1"/>
    <property type="molecule type" value="Genomic_DNA"/>
</dbReference>
<sequence length="135" mass="15020">MKSPCALILALLSFLLLACCYTESRKDPAGEYWRNVMKNQPMPEAIHALIIENSGSSNLSDDKTNCHGNANAHDHHVNAFIKEFEPTPNISAYPDDKITEAKIQFTHSTGDVSTKENMSFAKDFEPTPNVSTYND</sequence>
<evidence type="ECO:0008006" key="4">
    <source>
        <dbReference type="Google" id="ProtNLM"/>
    </source>
</evidence>
<protein>
    <recommendedName>
        <fullName evidence="4">Organ specific protein</fullName>
    </recommendedName>
</protein>